<reference evidence="4" key="1">
    <citation type="submission" date="2015-10" db="EMBL/GenBank/DDBJ databases">
        <authorList>
            <person name="Ju K.-S."/>
            <person name="Doroghazi J.R."/>
            <person name="Metcalf W.W."/>
        </authorList>
    </citation>
    <scope>NUCLEOTIDE SEQUENCE [LARGE SCALE GENOMIC DNA]</scope>
    <source>
        <strain evidence="4">NRRL 3151</strain>
    </source>
</reference>
<dbReference type="RefSeq" id="WP_062711938.1">
    <property type="nucleotide sequence ID" value="NZ_LLZG01000384.1"/>
</dbReference>
<evidence type="ECO:0000313" key="4">
    <source>
        <dbReference type="Proteomes" id="UP000053923"/>
    </source>
</evidence>
<evidence type="ECO:0000256" key="2">
    <source>
        <dbReference type="SAM" id="Phobius"/>
    </source>
</evidence>
<feature type="transmembrane region" description="Helical" evidence="2">
    <location>
        <begin position="38"/>
        <end position="55"/>
    </location>
</feature>
<evidence type="ECO:0000256" key="1">
    <source>
        <dbReference type="SAM" id="MobiDB-lite"/>
    </source>
</evidence>
<feature type="compositionally biased region" description="Low complexity" evidence="1">
    <location>
        <begin position="115"/>
        <end position="138"/>
    </location>
</feature>
<keyword evidence="2" id="KW-1133">Transmembrane helix</keyword>
<keyword evidence="2" id="KW-0812">Transmembrane</keyword>
<feature type="transmembrane region" description="Helical" evidence="2">
    <location>
        <begin position="6"/>
        <end position="31"/>
    </location>
</feature>
<comment type="caution">
    <text evidence="3">The sequence shown here is derived from an EMBL/GenBank/DDBJ whole genome shotgun (WGS) entry which is preliminary data.</text>
</comment>
<sequence>MLDFSWAVVVWLVQMAGTWALVAGSVCLLFLRLSFSMFAVARSVFTFAPVVALAYRYGFATDGVEGWLNTFVTKYVAMAAVAAVALVILCLVYVAVGPSGARKARCVRLFMGASSSATAPTAAGTPTPAKPSRAAPTGGPAPPPTPTRSPP</sequence>
<keyword evidence="4" id="KW-1185">Reference proteome</keyword>
<dbReference type="AlphaFoldDB" id="A0A117MLC5"/>
<accession>A0A117MLC5</accession>
<proteinExistence type="predicted"/>
<dbReference type="Proteomes" id="UP000053923">
    <property type="component" value="Unassembled WGS sequence"/>
</dbReference>
<feature type="transmembrane region" description="Helical" evidence="2">
    <location>
        <begin position="75"/>
        <end position="96"/>
    </location>
</feature>
<evidence type="ECO:0000313" key="3">
    <source>
        <dbReference type="EMBL" id="KUL23722.1"/>
    </source>
</evidence>
<feature type="compositionally biased region" description="Pro residues" evidence="1">
    <location>
        <begin position="139"/>
        <end position="151"/>
    </location>
</feature>
<name>A0A117MLC5_9ACTN</name>
<protein>
    <submittedName>
        <fullName evidence="3">Uncharacterized protein</fullName>
    </submittedName>
</protein>
<feature type="region of interest" description="Disordered" evidence="1">
    <location>
        <begin position="115"/>
        <end position="151"/>
    </location>
</feature>
<keyword evidence="2" id="KW-0472">Membrane</keyword>
<dbReference type="EMBL" id="LLZG01000384">
    <property type="protein sequence ID" value="KUL23722.1"/>
    <property type="molecule type" value="Genomic_DNA"/>
</dbReference>
<organism evidence="3 4">
    <name type="scientific">Streptomyces regalis</name>
    <dbReference type="NCBI Taxonomy" id="68262"/>
    <lineage>
        <taxon>Bacteria</taxon>
        <taxon>Bacillati</taxon>
        <taxon>Actinomycetota</taxon>
        <taxon>Actinomycetes</taxon>
        <taxon>Kitasatosporales</taxon>
        <taxon>Streptomycetaceae</taxon>
        <taxon>Streptomyces</taxon>
    </lineage>
</organism>
<gene>
    <name evidence="3" type="ORF">ADL12_38775</name>
</gene>